<dbReference type="GO" id="GO:0016020">
    <property type="term" value="C:membrane"/>
    <property type="evidence" value="ECO:0007669"/>
    <property type="project" value="UniProtKB-SubCell"/>
</dbReference>
<dbReference type="NCBIfam" id="TIGR00912">
    <property type="entry name" value="2A0309"/>
    <property type="match status" value="1"/>
</dbReference>
<evidence type="ECO:0000256" key="1">
    <source>
        <dbReference type="ARBA" id="ARBA00004141"/>
    </source>
</evidence>
<protein>
    <submittedName>
        <fullName evidence="9">Spore germination protein, amino acid permease</fullName>
    </submittedName>
</protein>
<dbReference type="GO" id="GO:0009847">
    <property type="term" value="P:spore germination"/>
    <property type="evidence" value="ECO:0007669"/>
    <property type="project" value="InterPro"/>
</dbReference>
<dbReference type="PANTHER" id="PTHR34975:SF2">
    <property type="entry name" value="SPORE GERMINATION PROTEIN A2"/>
    <property type="match status" value="1"/>
</dbReference>
<organism evidence="9 10">
    <name type="scientific">Peribacillus asahii</name>
    <dbReference type="NCBI Taxonomy" id="228899"/>
    <lineage>
        <taxon>Bacteria</taxon>
        <taxon>Bacillati</taxon>
        <taxon>Bacillota</taxon>
        <taxon>Bacilli</taxon>
        <taxon>Bacillales</taxon>
        <taxon>Bacillaceae</taxon>
        <taxon>Peribacillus</taxon>
    </lineage>
</organism>
<feature type="transmembrane region" description="Helical" evidence="8">
    <location>
        <begin position="335"/>
        <end position="357"/>
    </location>
</feature>
<name>A0A3Q9RSC6_9BACI</name>
<keyword evidence="3" id="KW-0813">Transport</keyword>
<dbReference type="Proteomes" id="UP000283095">
    <property type="component" value="Chromosome"/>
</dbReference>
<feature type="transmembrane region" description="Helical" evidence="8">
    <location>
        <begin position="146"/>
        <end position="167"/>
    </location>
</feature>
<dbReference type="InterPro" id="IPR004761">
    <property type="entry name" value="Spore_GerAB"/>
</dbReference>
<evidence type="ECO:0000256" key="7">
    <source>
        <dbReference type="ARBA" id="ARBA00023136"/>
    </source>
</evidence>
<keyword evidence="5 8" id="KW-0812">Transmembrane</keyword>
<dbReference type="EMBL" id="CP026095">
    <property type="protein sequence ID" value="AZV45126.1"/>
    <property type="molecule type" value="Genomic_DNA"/>
</dbReference>
<feature type="transmembrane region" description="Helical" evidence="8">
    <location>
        <begin position="12"/>
        <end position="31"/>
    </location>
</feature>
<proteinExistence type="inferred from homology"/>
<keyword evidence="6 8" id="KW-1133">Transmembrane helix</keyword>
<reference evidence="9 10" key="1">
    <citation type="submission" date="2018-01" db="EMBL/GenBank/DDBJ databases">
        <title>Bacillus asahii Genome sequencing and assembly.</title>
        <authorList>
            <person name="Jiang H."/>
            <person name="Feng Y."/>
            <person name="Zhao F."/>
            <person name="Lin X."/>
        </authorList>
    </citation>
    <scope>NUCLEOTIDE SEQUENCE [LARGE SCALE GENOMIC DNA]</scope>
    <source>
        <strain evidence="9 10">OM18</strain>
    </source>
</reference>
<evidence type="ECO:0000313" key="10">
    <source>
        <dbReference type="Proteomes" id="UP000283095"/>
    </source>
</evidence>
<keyword evidence="4" id="KW-0309">Germination</keyword>
<dbReference type="RefSeq" id="WP_257467473.1">
    <property type="nucleotide sequence ID" value="NZ_CP026095.1"/>
</dbReference>
<dbReference type="KEGG" id="pasa:BAOM_4546"/>
<feature type="transmembrane region" description="Helical" evidence="8">
    <location>
        <begin position="307"/>
        <end position="323"/>
    </location>
</feature>
<evidence type="ECO:0000256" key="6">
    <source>
        <dbReference type="ARBA" id="ARBA00022989"/>
    </source>
</evidence>
<feature type="transmembrane region" description="Helical" evidence="8">
    <location>
        <begin position="218"/>
        <end position="239"/>
    </location>
</feature>
<feature type="transmembrane region" description="Helical" evidence="8">
    <location>
        <begin position="274"/>
        <end position="295"/>
    </location>
</feature>
<dbReference type="AlphaFoldDB" id="A0A3Q9RSC6"/>
<feature type="transmembrane region" description="Helical" evidence="8">
    <location>
        <begin position="187"/>
        <end position="206"/>
    </location>
</feature>
<comment type="subcellular location">
    <subcellularLocation>
        <location evidence="1">Membrane</location>
        <topology evidence="1">Multi-pass membrane protein</topology>
    </subcellularLocation>
</comment>
<dbReference type="PANTHER" id="PTHR34975">
    <property type="entry name" value="SPORE GERMINATION PROTEIN A2"/>
    <property type="match status" value="1"/>
</dbReference>
<feature type="transmembrane region" description="Helical" evidence="8">
    <location>
        <begin position="85"/>
        <end position="105"/>
    </location>
</feature>
<evidence type="ECO:0000256" key="4">
    <source>
        <dbReference type="ARBA" id="ARBA00022544"/>
    </source>
</evidence>
<feature type="transmembrane region" description="Helical" evidence="8">
    <location>
        <begin position="111"/>
        <end position="134"/>
    </location>
</feature>
<feature type="transmembrane region" description="Helical" evidence="8">
    <location>
        <begin position="43"/>
        <end position="64"/>
    </location>
</feature>
<evidence type="ECO:0000256" key="5">
    <source>
        <dbReference type="ARBA" id="ARBA00022692"/>
    </source>
</evidence>
<accession>A0A3Q9RSC6</accession>
<dbReference type="Pfam" id="PF03845">
    <property type="entry name" value="Spore_permease"/>
    <property type="match status" value="1"/>
</dbReference>
<comment type="similarity">
    <text evidence="2">Belongs to the amino acid-polyamine-organocation (APC) superfamily. Spore germination protein (SGP) (TC 2.A.3.9) family.</text>
</comment>
<keyword evidence="7 8" id="KW-0472">Membrane</keyword>
<evidence type="ECO:0000256" key="3">
    <source>
        <dbReference type="ARBA" id="ARBA00022448"/>
    </source>
</evidence>
<sequence>MVSIHKTDSITPFQLILIATTTIGLNNHVFAISPLIREVGRDAWITVIITMLLMMLWIPLLMYIHKKTNRQPLFDWLKESIGKKATNILTFIFISYLIVMAGFTLRETITWVSILFLPETPVFLITFLFIFTCWQLAITSLRTLNILNIFLLFFITLLGFFVSFANIQYKNFMLLLPLLEHGYQPVLSGIIYQAAGIAEIFLFLLLQHKVQNPLNWRHFVSIVLILTILTIGPLIGAIIEFGPTEASIQRFPPYEEWGLVSLGNFVEHVDFLSIYQWLAGAFIRLALLLLLMKEILPAKADKLKNKYLFGFSLIIAGIVLVPISDFRFSYLTANIILPGTFLFFFSFSLLISVLVMISSRKKRGSIYEI</sequence>
<gene>
    <name evidence="9" type="ORF">BAOM_4546</name>
</gene>
<evidence type="ECO:0000256" key="2">
    <source>
        <dbReference type="ARBA" id="ARBA00007998"/>
    </source>
</evidence>
<evidence type="ECO:0000256" key="8">
    <source>
        <dbReference type="SAM" id="Phobius"/>
    </source>
</evidence>
<evidence type="ECO:0000313" key="9">
    <source>
        <dbReference type="EMBL" id="AZV45126.1"/>
    </source>
</evidence>